<proteinExistence type="predicted"/>
<evidence type="ECO:0000313" key="1">
    <source>
        <dbReference type="EMBL" id="KAK9240780.1"/>
    </source>
</evidence>
<protein>
    <submittedName>
        <fullName evidence="1">RecF/RecN/SMC</fullName>
    </submittedName>
</protein>
<dbReference type="Proteomes" id="UP001433508">
    <property type="component" value="Unassembled WGS sequence"/>
</dbReference>
<accession>A0ACC3TAL7</accession>
<dbReference type="EMBL" id="MU971337">
    <property type="protein sequence ID" value="KAK9240780.1"/>
    <property type="molecule type" value="Genomic_DNA"/>
</dbReference>
<sequence length="1202" mass="138222">MHIKQLVIQGFKSYKDQTVTDPFSSRHNVIVGRNGSGKSNFFAAIRFVLSDAYTHMSREERQSLLHEGSGTAVMSAYVEIIFDNSDGRFPTGRDEVVLRRTIGLKKDEYSLDRKSASKSDVMNLLESAGFSRSNPYYIVPQGRITALTNAKDAERLSLLKEVAGTQVYEQRRAESLKVMTESNSKREKIDELLQFLEDRLNELDEEKDELREFQEKDRERRCLEYTLYDRELNEINAHLDEIEDERIRNSLSNEDRFGIFSERDQTIQNLEQEITTLKQQLSLLAVDKKQLDEERKDLIRNQAQSELQLKELKDTEEESKRSAVKRQSDLENVMEEIRIKESQLAELTPKFEQSLHAETEVRKSLMDAEGQQQRLYAKQGRNAEFRSKADRDKWLKNEISDIQSTILQREKIRQELESQLEDMAGQLERVQSSINEFRATLDSSHGALEQLQTQQSEQKQKRDGLQDKRKELWREGAKSDSAVENAKSELERAERTFAGTMDRAQSAGLQAVRRIAKSMNIPGVYGPLCDLFEVDDKYKVAVEVTAGNSLFHVVVDNDATATTIMEVLNRERSGRLTFMPLNRLQPKAVNYPDTDDAIPLVKKLRYKPDHAKAIEQVFSKTIVCWNLEASAQYARSHNLDAITLQGDQANKKGVLTGGYHDKRYSRIDAVNGLRSWREKYENLHSRASDIKRDVERVDQEITLLVGNMNKLEAQRQQLVQNLGSMREHLRTSNATENSIQEAITTKQRMLDGTVSDLESLNKQLETLRKELNSKFDKNLSPEEVRLLDELSSKILTLRAKDVELASLHSALEQEKNTVELDLRQVLYMQRDQLRSEMLEHDIAGKNDAASVGSSLEYLHEAIALNAKKLHDLENEVEDTEGELASKEDECAKLQNQQFEEMRSIERQQTSLERNMAKRGILVQRKDEVNRKIRDLGALPEEAFDRYRQLKSESVLKRLQKLTEELKKFSHINKKAFEQYANFTKHREALLSRREELDKSQASIEELIQVLDQRKDEAIERTFKQVSKGFAEIFEKLVPAGRGRLIMQRRMDRESVMQDGEESSDEQEDESRKSNSVENYVGIAISVSFNSKSNEQQRIEQLSGGQKSLCALALIFAIQQCDPAPFYLFDEIDANLDAQYRTAVASMIKELAENGQFICTTFRNEMIYTADKFYGVLFNNKISSIASITQENALTFVEGEQPH</sequence>
<keyword evidence="2" id="KW-1185">Reference proteome</keyword>
<evidence type="ECO:0000313" key="2">
    <source>
        <dbReference type="Proteomes" id="UP001433508"/>
    </source>
</evidence>
<name>A0ACC3TAL7_LIPKO</name>
<reference evidence="2" key="1">
    <citation type="journal article" date="2024" name="Front. Bioeng. Biotechnol.">
        <title>Genome-scale model development and genomic sequencing of the oleaginous clade Lipomyces.</title>
        <authorList>
            <person name="Czajka J.J."/>
            <person name="Han Y."/>
            <person name="Kim J."/>
            <person name="Mondo S.J."/>
            <person name="Hofstad B.A."/>
            <person name="Robles A."/>
            <person name="Haridas S."/>
            <person name="Riley R."/>
            <person name="LaButti K."/>
            <person name="Pangilinan J."/>
            <person name="Andreopoulos W."/>
            <person name="Lipzen A."/>
            <person name="Yan J."/>
            <person name="Wang M."/>
            <person name="Ng V."/>
            <person name="Grigoriev I.V."/>
            <person name="Spatafora J.W."/>
            <person name="Magnuson J.K."/>
            <person name="Baker S.E."/>
            <person name="Pomraning K.R."/>
        </authorList>
    </citation>
    <scope>NUCLEOTIDE SEQUENCE [LARGE SCALE GENOMIC DNA]</scope>
    <source>
        <strain evidence="2">CBS 7786</strain>
    </source>
</reference>
<organism evidence="1 2">
    <name type="scientific">Lipomyces kononenkoae</name>
    <name type="common">Yeast</name>
    <dbReference type="NCBI Taxonomy" id="34357"/>
    <lineage>
        <taxon>Eukaryota</taxon>
        <taxon>Fungi</taxon>
        <taxon>Dikarya</taxon>
        <taxon>Ascomycota</taxon>
        <taxon>Saccharomycotina</taxon>
        <taxon>Lipomycetes</taxon>
        <taxon>Lipomycetales</taxon>
        <taxon>Lipomycetaceae</taxon>
        <taxon>Lipomyces</taxon>
    </lineage>
</organism>
<gene>
    <name evidence="1" type="ORF">V1525DRAFT_393880</name>
</gene>
<comment type="caution">
    <text evidence="1">The sequence shown here is derived from an EMBL/GenBank/DDBJ whole genome shotgun (WGS) entry which is preliminary data.</text>
</comment>